<proteinExistence type="predicted"/>
<sequence>MFTDEALSSSPTPLSSLQHSPPGLSFSKQALIDAASLASATAQPREFDTPIYLLPTELVAGIFAICHETEEEDYRDSATRCSRVIISHVCSRWRAVILSMPSLWSTISVRGPRGSSHHRLEAHLERSAMFPLSLHFVSNLFTAEQSVGNIKDNMVLTIVHAQRWKSVQLHLTYEHARPILDVLQSTSFPSLESLDLNIQDWPLETSNAIFEALSADSSSIRKLSWRGPGGMPPSPCWATLTHLEVGNAFSLREIYTLLSRCRDVVELHIYSIRDSGEGPLHAGAVITLDKLEVLSVFTREPLEDLFDRLCLPRLKQLELRYLGSIPAAGRPSRAIDTFLARSKCSLEEFLLRDTCMPSEALDQLLRMPNFDTVRDLSIQLPPLDDRVLATLTRSVDGEGLLPQLQIFSFWRSHATNGTLGDMLTSRFQGSGQNLQCLRTAIRATAFCLRDRQTLNNLKARGMDIVEYGGHVNS</sequence>
<dbReference type="EMBL" id="JASNQZ010000018">
    <property type="protein sequence ID" value="KAL0945299.1"/>
    <property type="molecule type" value="Genomic_DNA"/>
</dbReference>
<feature type="compositionally biased region" description="Low complexity" evidence="1">
    <location>
        <begin position="7"/>
        <end position="20"/>
    </location>
</feature>
<keyword evidence="3" id="KW-1185">Reference proteome</keyword>
<gene>
    <name evidence="2" type="ORF">HGRIS_000805</name>
</gene>
<dbReference type="InterPro" id="IPR032675">
    <property type="entry name" value="LRR_dom_sf"/>
</dbReference>
<dbReference type="Gene3D" id="1.20.1280.50">
    <property type="match status" value="1"/>
</dbReference>
<protein>
    <recommendedName>
        <fullName evidence="4">F-box domain-containing protein</fullName>
    </recommendedName>
</protein>
<reference evidence="3" key="1">
    <citation type="submission" date="2024-06" db="EMBL/GenBank/DDBJ databases">
        <title>Multi-omics analyses provide insights into the biosynthesis of the anticancer antibiotic pleurotin in Hohenbuehelia grisea.</title>
        <authorList>
            <person name="Weaver J.A."/>
            <person name="Alberti F."/>
        </authorList>
    </citation>
    <scope>NUCLEOTIDE SEQUENCE [LARGE SCALE GENOMIC DNA]</scope>
    <source>
        <strain evidence="3">T-177</strain>
    </source>
</reference>
<feature type="region of interest" description="Disordered" evidence="1">
    <location>
        <begin position="1"/>
        <end position="20"/>
    </location>
</feature>
<dbReference type="Proteomes" id="UP001556367">
    <property type="component" value="Unassembled WGS sequence"/>
</dbReference>
<dbReference type="SUPFAM" id="SSF52047">
    <property type="entry name" value="RNI-like"/>
    <property type="match status" value="1"/>
</dbReference>
<evidence type="ECO:0000313" key="2">
    <source>
        <dbReference type="EMBL" id="KAL0945299.1"/>
    </source>
</evidence>
<evidence type="ECO:0000256" key="1">
    <source>
        <dbReference type="SAM" id="MobiDB-lite"/>
    </source>
</evidence>
<accession>A0ABR3IPX5</accession>
<comment type="caution">
    <text evidence="2">The sequence shown here is derived from an EMBL/GenBank/DDBJ whole genome shotgun (WGS) entry which is preliminary data.</text>
</comment>
<name>A0ABR3IPX5_9AGAR</name>
<evidence type="ECO:0000313" key="3">
    <source>
        <dbReference type="Proteomes" id="UP001556367"/>
    </source>
</evidence>
<evidence type="ECO:0008006" key="4">
    <source>
        <dbReference type="Google" id="ProtNLM"/>
    </source>
</evidence>
<organism evidence="2 3">
    <name type="scientific">Hohenbuehelia grisea</name>
    <dbReference type="NCBI Taxonomy" id="104357"/>
    <lineage>
        <taxon>Eukaryota</taxon>
        <taxon>Fungi</taxon>
        <taxon>Dikarya</taxon>
        <taxon>Basidiomycota</taxon>
        <taxon>Agaricomycotina</taxon>
        <taxon>Agaricomycetes</taxon>
        <taxon>Agaricomycetidae</taxon>
        <taxon>Agaricales</taxon>
        <taxon>Pleurotineae</taxon>
        <taxon>Pleurotaceae</taxon>
        <taxon>Hohenbuehelia</taxon>
    </lineage>
</organism>
<dbReference type="Gene3D" id="3.80.10.10">
    <property type="entry name" value="Ribonuclease Inhibitor"/>
    <property type="match status" value="1"/>
</dbReference>